<feature type="region of interest" description="Disordered" evidence="9">
    <location>
        <begin position="178"/>
        <end position="202"/>
    </location>
</feature>
<dbReference type="Gene3D" id="3.30.559.10">
    <property type="entry name" value="Chloramphenicol acetyltransferase-like domain"/>
    <property type="match status" value="3"/>
</dbReference>
<keyword evidence="7" id="KW-0436">Ligase</keyword>
<evidence type="ECO:0000313" key="12">
    <source>
        <dbReference type="Proteomes" id="UP000470470"/>
    </source>
</evidence>
<comment type="cofactor">
    <cofactor evidence="1">
        <name>pantetheine 4'-phosphate</name>
        <dbReference type="ChEBI" id="CHEBI:47942"/>
    </cofactor>
</comment>
<dbReference type="GO" id="GO:0043041">
    <property type="term" value="P:amino acid activation for nonribosomal peptide biosynthetic process"/>
    <property type="evidence" value="ECO:0007669"/>
    <property type="project" value="TreeGrafter"/>
</dbReference>
<dbReference type="CDD" id="cd05930">
    <property type="entry name" value="A_NRPS"/>
    <property type="match status" value="1"/>
</dbReference>
<dbReference type="FunFam" id="3.30.559.10:FF:000023">
    <property type="entry name" value="Non-ribosomal peptide synthetase"/>
    <property type="match status" value="2"/>
</dbReference>
<dbReference type="InterPro" id="IPR006162">
    <property type="entry name" value="Ppantetheine_attach_site"/>
</dbReference>
<evidence type="ECO:0000256" key="2">
    <source>
        <dbReference type="ARBA" id="ARBA00005102"/>
    </source>
</evidence>
<evidence type="ECO:0000256" key="8">
    <source>
        <dbReference type="ARBA" id="ARBA00033440"/>
    </source>
</evidence>
<dbReference type="Pfam" id="PF00501">
    <property type="entry name" value="AMP-binding"/>
    <property type="match status" value="2"/>
</dbReference>
<feature type="compositionally biased region" description="Pro residues" evidence="9">
    <location>
        <begin position="179"/>
        <end position="191"/>
    </location>
</feature>
<dbReference type="InterPro" id="IPR001242">
    <property type="entry name" value="Condensation_dom"/>
</dbReference>
<dbReference type="Pfam" id="PF00550">
    <property type="entry name" value="PP-binding"/>
    <property type="match status" value="2"/>
</dbReference>
<dbReference type="GO" id="GO:0008610">
    <property type="term" value="P:lipid biosynthetic process"/>
    <property type="evidence" value="ECO:0007669"/>
    <property type="project" value="UniProtKB-ARBA"/>
</dbReference>
<dbReference type="InterPro" id="IPR057737">
    <property type="entry name" value="Condensation_MtbB-like"/>
</dbReference>
<dbReference type="PROSITE" id="PS00455">
    <property type="entry name" value="AMP_BINDING"/>
    <property type="match status" value="2"/>
</dbReference>
<dbReference type="SUPFAM" id="SSF56801">
    <property type="entry name" value="Acetyl-CoA synthetase-like"/>
    <property type="match status" value="2"/>
</dbReference>
<dbReference type="Gene3D" id="3.30.300.30">
    <property type="match status" value="2"/>
</dbReference>
<evidence type="ECO:0000256" key="3">
    <source>
        <dbReference type="ARBA" id="ARBA00007380"/>
    </source>
</evidence>
<dbReference type="SUPFAM" id="SSF47336">
    <property type="entry name" value="ACP-like"/>
    <property type="match status" value="2"/>
</dbReference>
<comment type="pathway">
    <text evidence="2">Siderophore biosynthesis; mycobactin biosynthesis.</text>
</comment>
<dbReference type="FunFam" id="3.30.559.30:FF:000006">
    <property type="entry name" value="Yersiniabactin polyketide/non-ribosomal peptide synthetase"/>
    <property type="match status" value="1"/>
</dbReference>
<dbReference type="GO" id="GO:0031177">
    <property type="term" value="F:phosphopantetheine binding"/>
    <property type="evidence" value="ECO:0007669"/>
    <property type="project" value="InterPro"/>
</dbReference>
<dbReference type="PANTHER" id="PTHR45527:SF10">
    <property type="entry name" value="PYOCHELIN SYNTHASE PCHF"/>
    <property type="match status" value="1"/>
</dbReference>
<dbReference type="CDD" id="cd19535">
    <property type="entry name" value="Cyc_NRPS"/>
    <property type="match status" value="2"/>
</dbReference>
<reference evidence="11 12" key="1">
    <citation type="submission" date="2020-02" db="EMBL/GenBank/DDBJ databases">
        <title>The whole genome sequence of CPCC 205119.</title>
        <authorList>
            <person name="Jiang Z."/>
        </authorList>
    </citation>
    <scope>NUCLEOTIDE SEQUENCE [LARGE SCALE GENOMIC DNA]</scope>
    <source>
        <strain evidence="11 12">CPCC 205119</strain>
    </source>
</reference>
<name>A0A7K3WD71_9ACTN</name>
<evidence type="ECO:0000256" key="5">
    <source>
        <dbReference type="ARBA" id="ARBA00022450"/>
    </source>
</evidence>
<evidence type="ECO:0000256" key="6">
    <source>
        <dbReference type="ARBA" id="ARBA00022553"/>
    </source>
</evidence>
<feature type="region of interest" description="Disordered" evidence="9">
    <location>
        <begin position="1230"/>
        <end position="1259"/>
    </location>
</feature>
<dbReference type="SUPFAM" id="SSF52777">
    <property type="entry name" value="CoA-dependent acyltransferases"/>
    <property type="match status" value="6"/>
</dbReference>
<sequence>MTLVVEAPAGADPDEGHELSDAQRRLWLLTELGHTVGTTLVMAVRLRGPLDVPALRAAFGEVVRRHGALRTAVVSGPGGPVGVRARDVEMAVRLVDLRGLGAVDAEQVRERLLGAHVQRPFDRSRPPALRVDLAMVGAHDHLAVIAADHIAVDGWSLGVLAQEVSALYRSYRAGSPARLPRPPVAMDPPPGGSGHADPGAPSWLDRVCAPSKDTLPVAPARTAGPPGSAAVHRVVLPPRLATALDEARRRQGASVFTAVLAAWAGVVHRLDRRRSMTVATLTSGRDDPERERVVGHLGNVVPLRLDMAPDDSLSELWRRVRETSAEALAHRAVPYELVAQRRRAAGATPVPAVCVSGMAPPPVLDLPELEVSLVHAPPGAARFDLTIEVGDPRTGLNVALHYDSNVLDDATVTVLGRYLRTALRELCQNPAAEIGRLTLGVAGREAAAANTEDASTLHGLFEQQVARTPDAVALSSGGQALTYRTLNERANRVAHALLGRGVGREDRVALHLPRGLDAATVQLGVLKAGAAWVPVDPADPPERRRLLMAEAGVRYVVSAAPAPPGDDLDSLVAEDLCRSEGRCDDPRLPAHPLQAAYLMFTSGSTGPPKAVVGLHGATVARLRWMWTAHPYGPGERASLRAAPVFVDAVAELFGPLLAGVPTEILDAESALDPRSLIATLSRAEVSRVLVVPTLLAALLEHLPADRLALPAVTHWTTSGERLQPALLDRLVQASPTARVLNLYGSTEVAGDATAAVLTPGLPITIGTPIAGAYVEVHDPAGFPLPELAVGELHVGGAVLARGYHADPSRTAARFVPTAAGGRAFRTGDLVRHGLAGLDFLGRCDAQLKIRGVRIEPGEVESALVGHPDVAEACVTAMPDGSGALGLIAHVVPVATADRARLAERVRGHARARLPAVAVPVVLISDDPLPRTRTGKLDRLALGRRDPDIPLRSEAPFDGPAEEAVAAAFDSLLPARCRGADSDFFELGGHSLLAVDLIERLADDLGARLTLRQLFDAPTVRGVAALVSAAAPQEGRPRERRLEARPDDWYRPFPLTAVQRAYWIGRDGALALGGVATHGYLEIAVDDPDVTRLEEAINVLVDRHHSLRTIVLPSGEQQVLRAVPRYRIPVRRAVAGDWDDVVSGVRAEMSHQVLPADQWPLFDVRLTCRADGVARLHVSLDALIADAHSAALLTDELALLYRRPDARLPELTVTFRDAVVAGLAAPRESDREHWQRRAAQLPDAPELPLTGHADGRTPVFRRRSRTLDPVTWQALQEGARRVGVTPTAVLLTAYAEALRAWARHPRFTLVLTLFHRPASHPDLSKVVGDFTALLPFAMDVPTGATFRTQVRRVHQRLWEDLDRDPAGGVEVLTQRAASGAARGFPVVFTSTLGLPVVGRDRERVAPLGTMVHSVSQTPQVYLDHQVGEGPDGLLLNWDAVDAQFPPGMLDEMLGAYVGLLTSLADGAARWDEPADQFVPAAQLGARTVESAEDQPGLRLPDLFSGALTAGPDRVAVMAGGVQISYRELARRAGNLGRRLTNVGVGPGVLVGVSAQKGWPQVVGVLAVTGIGGAYVPLDPDLPDARLVLLLQRTGATHVLADRRTAARLADLPPVAGGDVTVHDLEDAGPQAVRHPRYRRSDRDLAYVIYTSGSTGAPKGVMIDHRGAVNTVLDINRRFGVGDRDRVLGLSSLSFDLSVWDVFGTSAAGACLVLPDPDRTHDPAHWLQTASAGGVTVWNSVPALAGLAVDRAEAMRESGLEGLRLAMFSGDWIPVELGGRLRARASQVSVIGLGGATEASIWSVHHPLGDEPADGAAWTSVPYGRPLTGQHLTVVDAEGRQRPDWSAGELVIGGRGVALGYWREPGLTANRFVPFPPVPGVDGTRVYRTGDVARFRPGGVLEFLGREDGQVKINGFRVELAEIDRALALVEGVAQAATVVLGPQRGDRRLAAAVVGVEGSAVQPGEVRRALQAVLPSHQVPRRIAVLEGLPLGPNGKVDRRSLAVVLDGGPAADAGSVPDGPIRAPAELVEELSRMWAVVLDVPTVAPHENFFAAGGTSLVAVRLLTLVGDLFGVRIPMTRLLEHPTVAELAEAVADARGHEHPEGPASSGSTRGAELLADPAARHEPFPLTAVQQAYWMGRRSGLALGGVATHSYVELDVVELDADRLESAVNAVVARHEALRTVFRDDGNQQVLTQVPPYRVLRVPPGSPESAAALRGRMSHQVHDPARWPLFEIAVSGGDHGRPRLHVSVDLLIADAWSFRILQRDLLAAYHGQAAEEPPGCSFRDYVLAIERARADGAFRQARRYWEDRAGELPGPPALPQQHGLPDGDTGSAARFERFAHRLGAAAWEKLRRAAAVNEVTPSGLLCAALADVLAMWTQHPSFLLNLTTFDRRPLHDDVDGVVGDFTSTSLLAVDASGSTFRERARHLQAQVFQDLEHREFSGVEVLRLLRRDPARRTEVQAPVVFTSMLVPGQPAGAREVAPPAWDATVAYAISQTPQVRLDVQVSEHGGELFVTWDHLVDAFPDGLVRSMFDGYTRVIDALAGETDPAMDYWEVAPAWTS</sequence>
<dbReference type="Gene3D" id="1.10.1200.10">
    <property type="entry name" value="ACP-like"/>
    <property type="match status" value="2"/>
</dbReference>
<organism evidence="11 12">
    <name type="scientific">Goekera deserti</name>
    <dbReference type="NCBI Taxonomy" id="2497753"/>
    <lineage>
        <taxon>Bacteria</taxon>
        <taxon>Bacillati</taxon>
        <taxon>Actinomycetota</taxon>
        <taxon>Actinomycetes</taxon>
        <taxon>Geodermatophilales</taxon>
        <taxon>Geodermatophilaceae</taxon>
        <taxon>Goekera</taxon>
    </lineage>
</organism>
<dbReference type="InterPro" id="IPR036736">
    <property type="entry name" value="ACP-like_sf"/>
</dbReference>
<dbReference type="InterPro" id="IPR042099">
    <property type="entry name" value="ANL_N_sf"/>
</dbReference>
<keyword evidence="5" id="KW-0596">Phosphopantetheine</keyword>
<dbReference type="InterPro" id="IPR020845">
    <property type="entry name" value="AMP-binding_CS"/>
</dbReference>
<evidence type="ECO:0000313" key="11">
    <source>
        <dbReference type="EMBL" id="NEL54344.1"/>
    </source>
</evidence>
<dbReference type="InterPro" id="IPR010071">
    <property type="entry name" value="AA_adenyl_dom"/>
</dbReference>
<feature type="domain" description="Carrier" evidence="10">
    <location>
        <begin position="2022"/>
        <end position="2097"/>
    </location>
</feature>
<dbReference type="Pfam" id="PF00668">
    <property type="entry name" value="Condensation"/>
    <property type="match status" value="3"/>
</dbReference>
<dbReference type="PROSITE" id="PS00012">
    <property type="entry name" value="PHOSPHOPANTETHEINE"/>
    <property type="match status" value="1"/>
</dbReference>
<dbReference type="InterPro" id="IPR023213">
    <property type="entry name" value="CAT-like_dom_sf"/>
</dbReference>
<keyword evidence="12" id="KW-1185">Reference proteome</keyword>
<dbReference type="GO" id="GO:0044550">
    <property type="term" value="P:secondary metabolite biosynthetic process"/>
    <property type="evidence" value="ECO:0007669"/>
    <property type="project" value="TreeGrafter"/>
</dbReference>
<evidence type="ECO:0000256" key="1">
    <source>
        <dbReference type="ARBA" id="ARBA00001957"/>
    </source>
</evidence>
<dbReference type="NCBIfam" id="TIGR01733">
    <property type="entry name" value="AA-adenyl-dom"/>
    <property type="match status" value="1"/>
</dbReference>
<feature type="domain" description="Carrier" evidence="10">
    <location>
        <begin position="955"/>
        <end position="1030"/>
    </location>
</feature>
<dbReference type="InterPro" id="IPR009081">
    <property type="entry name" value="PP-bd_ACP"/>
</dbReference>
<evidence type="ECO:0000256" key="7">
    <source>
        <dbReference type="ARBA" id="ARBA00022598"/>
    </source>
</evidence>
<dbReference type="InterPro" id="IPR020806">
    <property type="entry name" value="PKS_PP-bd"/>
</dbReference>
<dbReference type="Gene3D" id="3.30.559.30">
    <property type="entry name" value="Nonribosomal peptide synthetase, condensation domain"/>
    <property type="match status" value="3"/>
</dbReference>
<comment type="caution">
    <text evidence="11">The sequence shown here is derived from an EMBL/GenBank/DDBJ whole genome shotgun (WGS) entry which is preliminary data.</text>
</comment>
<comment type="similarity">
    <text evidence="3">Belongs to the ATP-dependent AMP-binding enzyme family. MbtB subfamily.</text>
</comment>
<protein>
    <recommendedName>
        <fullName evidence="4">Phenyloxazoline synthase MbtB</fullName>
    </recommendedName>
    <alternativeName>
        <fullName evidence="8">Mycobactin synthetase protein B</fullName>
    </alternativeName>
</protein>
<dbReference type="InterPro" id="IPR025110">
    <property type="entry name" value="AMP-bd_C"/>
</dbReference>
<dbReference type="InterPro" id="IPR000873">
    <property type="entry name" value="AMP-dep_synth/lig_dom"/>
</dbReference>
<dbReference type="InterPro" id="IPR045851">
    <property type="entry name" value="AMP-bd_C_sf"/>
</dbReference>
<dbReference type="SMART" id="SM00823">
    <property type="entry name" value="PKS_PP"/>
    <property type="match status" value="2"/>
</dbReference>
<dbReference type="RefSeq" id="WP_152727622.1">
    <property type="nucleotide sequence ID" value="NZ_JAABOZ010000001.1"/>
</dbReference>
<dbReference type="GO" id="GO:0005737">
    <property type="term" value="C:cytoplasm"/>
    <property type="evidence" value="ECO:0007669"/>
    <property type="project" value="TreeGrafter"/>
</dbReference>
<evidence type="ECO:0000259" key="10">
    <source>
        <dbReference type="PROSITE" id="PS50075"/>
    </source>
</evidence>
<dbReference type="EMBL" id="JAAGWK010000011">
    <property type="protein sequence ID" value="NEL54344.1"/>
    <property type="molecule type" value="Genomic_DNA"/>
</dbReference>
<evidence type="ECO:0000256" key="9">
    <source>
        <dbReference type="SAM" id="MobiDB-lite"/>
    </source>
</evidence>
<dbReference type="GO" id="GO:0016874">
    <property type="term" value="F:ligase activity"/>
    <property type="evidence" value="ECO:0007669"/>
    <property type="project" value="UniProtKB-KW"/>
</dbReference>
<dbReference type="PROSITE" id="PS50075">
    <property type="entry name" value="CARRIER"/>
    <property type="match status" value="2"/>
</dbReference>
<proteinExistence type="inferred from homology"/>
<dbReference type="Gene3D" id="3.40.50.12780">
    <property type="entry name" value="N-terminal domain of ligase-like"/>
    <property type="match status" value="2"/>
</dbReference>
<dbReference type="Pfam" id="PF13193">
    <property type="entry name" value="AMP-binding_C"/>
    <property type="match status" value="1"/>
</dbReference>
<dbReference type="Proteomes" id="UP000470470">
    <property type="component" value="Unassembled WGS sequence"/>
</dbReference>
<gene>
    <name evidence="11" type="ORF">G1H19_10060</name>
</gene>
<keyword evidence="6" id="KW-0597">Phosphoprotein</keyword>
<evidence type="ECO:0000256" key="4">
    <source>
        <dbReference type="ARBA" id="ARBA00016743"/>
    </source>
</evidence>
<accession>A0A7K3WD71</accession>
<dbReference type="PANTHER" id="PTHR45527">
    <property type="entry name" value="NONRIBOSOMAL PEPTIDE SYNTHETASE"/>
    <property type="match status" value="1"/>
</dbReference>